<dbReference type="AlphaFoldDB" id="A0A0A9A1J1"/>
<organism evidence="1">
    <name type="scientific">Arundo donax</name>
    <name type="common">Giant reed</name>
    <name type="synonym">Donax arundinaceus</name>
    <dbReference type="NCBI Taxonomy" id="35708"/>
    <lineage>
        <taxon>Eukaryota</taxon>
        <taxon>Viridiplantae</taxon>
        <taxon>Streptophyta</taxon>
        <taxon>Embryophyta</taxon>
        <taxon>Tracheophyta</taxon>
        <taxon>Spermatophyta</taxon>
        <taxon>Magnoliopsida</taxon>
        <taxon>Liliopsida</taxon>
        <taxon>Poales</taxon>
        <taxon>Poaceae</taxon>
        <taxon>PACMAD clade</taxon>
        <taxon>Arundinoideae</taxon>
        <taxon>Arundineae</taxon>
        <taxon>Arundo</taxon>
    </lineage>
</organism>
<accession>A0A0A9A1J1</accession>
<reference evidence="1" key="1">
    <citation type="submission" date="2014-09" db="EMBL/GenBank/DDBJ databases">
        <authorList>
            <person name="Magalhaes I.L.F."/>
            <person name="Oliveira U."/>
            <person name="Santos F.R."/>
            <person name="Vidigal T.H.D.A."/>
            <person name="Brescovit A.D."/>
            <person name="Santos A.J."/>
        </authorList>
    </citation>
    <scope>NUCLEOTIDE SEQUENCE</scope>
    <source>
        <tissue evidence="1">Shoot tissue taken approximately 20 cm above the soil surface</tissue>
    </source>
</reference>
<sequence length="81" mass="9313">MIRMGMIIVGEGILEMVIMRIKVWKIEIRRNIWKQTPAILAKMSVRKVVEGSMGQVKMVATLELDQSRCGHSCSKIMRLRV</sequence>
<evidence type="ECO:0000313" key="1">
    <source>
        <dbReference type="EMBL" id="JAD43818.1"/>
    </source>
</evidence>
<reference evidence="1" key="2">
    <citation type="journal article" date="2015" name="Data Brief">
        <title>Shoot transcriptome of the giant reed, Arundo donax.</title>
        <authorList>
            <person name="Barrero R.A."/>
            <person name="Guerrero F.D."/>
            <person name="Moolhuijzen P."/>
            <person name="Goolsby J.A."/>
            <person name="Tidwell J."/>
            <person name="Bellgard S.E."/>
            <person name="Bellgard M.I."/>
        </authorList>
    </citation>
    <scope>NUCLEOTIDE SEQUENCE</scope>
    <source>
        <tissue evidence="1">Shoot tissue taken approximately 20 cm above the soil surface</tissue>
    </source>
</reference>
<protein>
    <submittedName>
        <fullName evidence="1">Uncharacterized protein</fullName>
    </submittedName>
</protein>
<dbReference type="EMBL" id="GBRH01254077">
    <property type="protein sequence ID" value="JAD43818.1"/>
    <property type="molecule type" value="Transcribed_RNA"/>
</dbReference>
<proteinExistence type="predicted"/>
<name>A0A0A9A1J1_ARUDO</name>